<dbReference type="InterPro" id="IPR046342">
    <property type="entry name" value="CBS_dom_sf"/>
</dbReference>
<feature type="domain" description="CBS" evidence="3">
    <location>
        <begin position="91"/>
        <end position="148"/>
    </location>
</feature>
<dbReference type="SUPFAM" id="SSF54631">
    <property type="entry name" value="CBS-domain pair"/>
    <property type="match status" value="1"/>
</dbReference>
<protein>
    <submittedName>
        <fullName evidence="4">CBS domain-containing protein</fullName>
    </submittedName>
</protein>
<dbReference type="PANTHER" id="PTHR43080:SF2">
    <property type="entry name" value="CBS DOMAIN-CONTAINING PROTEIN"/>
    <property type="match status" value="1"/>
</dbReference>
<dbReference type="AlphaFoldDB" id="A0A831K4I3"/>
<comment type="caution">
    <text evidence="4">The sequence shown here is derived from an EMBL/GenBank/DDBJ whole genome shotgun (WGS) entry which is preliminary data.</text>
</comment>
<accession>A0A831K4I3</accession>
<dbReference type="Gene3D" id="3.10.580.10">
    <property type="entry name" value="CBS-domain"/>
    <property type="match status" value="1"/>
</dbReference>
<keyword evidence="1 2" id="KW-0129">CBS domain</keyword>
<dbReference type="InterPro" id="IPR000644">
    <property type="entry name" value="CBS_dom"/>
</dbReference>
<evidence type="ECO:0000313" key="4">
    <source>
        <dbReference type="EMBL" id="HDK38507.1"/>
    </source>
</evidence>
<evidence type="ECO:0000256" key="1">
    <source>
        <dbReference type="ARBA" id="ARBA00023122"/>
    </source>
</evidence>
<organism evidence="4">
    <name type="scientific">Thiolapillus brandeum</name>
    <dbReference type="NCBI Taxonomy" id="1076588"/>
    <lineage>
        <taxon>Bacteria</taxon>
        <taxon>Pseudomonadati</taxon>
        <taxon>Pseudomonadota</taxon>
        <taxon>Gammaproteobacteria</taxon>
        <taxon>Chromatiales</taxon>
        <taxon>Sedimenticolaceae</taxon>
        <taxon>Thiolapillus</taxon>
    </lineage>
</organism>
<dbReference type="InterPro" id="IPR051257">
    <property type="entry name" value="Diverse_CBS-Domain"/>
</dbReference>
<evidence type="ECO:0000256" key="2">
    <source>
        <dbReference type="PROSITE-ProRule" id="PRU00703"/>
    </source>
</evidence>
<dbReference type="CDD" id="cd04586">
    <property type="entry name" value="CBS_pair_BON_assoc"/>
    <property type="match status" value="1"/>
</dbReference>
<sequence>MLVKDVMTHGARTVTEDTLIKEVASLMCLYRFSGLPVVEDERLIGFIAEKDVLARLFPSVEDAMESMATIDLKEKIGEYKSLMNLKVADLMTRAAKTVSPDMPVLKAAIIMANNRFRRIPVAEGDRLVGMLSLGDIHKAIFHQSLTGD</sequence>
<evidence type="ECO:0000259" key="3">
    <source>
        <dbReference type="PROSITE" id="PS51371"/>
    </source>
</evidence>
<dbReference type="SMART" id="SM00116">
    <property type="entry name" value="CBS"/>
    <property type="match status" value="2"/>
</dbReference>
<proteinExistence type="predicted"/>
<dbReference type="Pfam" id="PF00571">
    <property type="entry name" value="CBS"/>
    <property type="match status" value="2"/>
</dbReference>
<gene>
    <name evidence="4" type="ORF">ENG92_05780</name>
</gene>
<dbReference type="PROSITE" id="PS51371">
    <property type="entry name" value="CBS"/>
    <property type="match status" value="2"/>
</dbReference>
<dbReference type="EMBL" id="DRCV01000256">
    <property type="protein sequence ID" value="HDK38507.1"/>
    <property type="molecule type" value="Genomic_DNA"/>
</dbReference>
<reference evidence="4" key="1">
    <citation type="journal article" date="2020" name="mSystems">
        <title>Genome- and Community-Level Interaction Insights into Carbon Utilization and Element Cycling Functions of Hydrothermarchaeota in Hydrothermal Sediment.</title>
        <authorList>
            <person name="Zhou Z."/>
            <person name="Liu Y."/>
            <person name="Xu W."/>
            <person name="Pan J."/>
            <person name="Luo Z.H."/>
            <person name="Li M."/>
        </authorList>
    </citation>
    <scope>NUCLEOTIDE SEQUENCE [LARGE SCALE GENOMIC DNA]</scope>
    <source>
        <strain evidence="4">HyVt-26</strain>
    </source>
</reference>
<feature type="domain" description="CBS" evidence="3">
    <location>
        <begin position="7"/>
        <end position="64"/>
    </location>
</feature>
<dbReference type="PANTHER" id="PTHR43080">
    <property type="entry name" value="CBS DOMAIN-CONTAINING PROTEIN CBSX3, MITOCHONDRIAL"/>
    <property type="match status" value="1"/>
</dbReference>
<name>A0A831K4I3_9GAMM</name>
<dbReference type="Proteomes" id="UP000885822">
    <property type="component" value="Unassembled WGS sequence"/>
</dbReference>